<dbReference type="Proteomes" id="UP001642484">
    <property type="component" value="Unassembled WGS sequence"/>
</dbReference>
<sequence length="794" mass="88893">MEPDEEARKILKKAEDLLVLGKILEALEQAQIARDYYLESGDTALEAEAFRIEVLAKQDDGEYGAVNGEPTVKAPEIDLLCEIELARFQAAEHFKAEAVILYTLVEVNVTRPLHKMRGESQRWCEESQRIFNELGDTFWEGRAALMMVNVLHKFQQPKEMHRYAKQAYELFGVVGDRKRQGMSLHAKALACLNEKNTPGAVENALEALSIYRDIGDRRLEIAELKTIAIWRMTLEGKQGKIAAREAVEAVELSRKYPEPNQETVTLHVALQALLNIGERKQAKELASVSLKRFEKDPKLYLEVATLKVFLSQLEGDFSEKDMDLVEGIKSRKQKMHILIDLARSHVNHKKYNEAEPLVKEGLEMAREFKKVFREAQALSLMAEIQLAKGNHFEAMSFVKKSKKLYTKESDREGQVSAWLLLARCHLAAKNHEEAQSSCREAHALCEETKNYQQEIEVWQQVVELHMATSHHEAALQAAAKRLEVAQRNKASVKDQVEALDVICTLYLVMKNVPEAERSAAEMLRMAKLNESLIDLEIAALIQLVQVNILRLSESAGGAASAGKALQYAEQAWALASRDSAGLDYKSSAKYWHAEALIGAGRHPQALTAAREAEQFFKQMVVKDSGGLFRSILLQGRLERSLGKLEESKQSVERALSLATEAKNQAWQKMAREELDQLLRPPPTDDDDEGEPLFARAAGTAVAPRSGARSAGLDRNLIKGKLLEHVRSVLTEEGTVDAETPLLDMGLDSLSAMDLQNLIASSFPFSPPSTTILFDYPTVRELTEYLVDQSQEAGL</sequence>
<dbReference type="PANTHER" id="PTHR10098">
    <property type="entry name" value="RAPSYN-RELATED"/>
    <property type="match status" value="1"/>
</dbReference>
<dbReference type="Pfam" id="PF00550">
    <property type="entry name" value="PP-binding"/>
    <property type="match status" value="1"/>
</dbReference>
<evidence type="ECO:0000313" key="2">
    <source>
        <dbReference type="Proteomes" id="UP001642484"/>
    </source>
</evidence>
<dbReference type="InterPro" id="IPR011990">
    <property type="entry name" value="TPR-like_helical_dom_sf"/>
</dbReference>
<gene>
    <name evidence="1" type="ORF">CCMP2556_LOCUS18895</name>
</gene>
<dbReference type="GO" id="GO:0000502">
    <property type="term" value="C:proteasome complex"/>
    <property type="evidence" value="ECO:0007669"/>
    <property type="project" value="UniProtKB-KW"/>
</dbReference>
<dbReference type="InterPro" id="IPR036736">
    <property type="entry name" value="ACP-like_sf"/>
</dbReference>
<dbReference type="Gene3D" id="1.25.40.10">
    <property type="entry name" value="Tetratricopeptide repeat domain"/>
    <property type="match status" value="3"/>
</dbReference>
<dbReference type="PROSITE" id="PS50075">
    <property type="entry name" value="CARRIER"/>
    <property type="match status" value="1"/>
</dbReference>
<proteinExistence type="predicted"/>
<dbReference type="Pfam" id="PF13424">
    <property type="entry name" value="TPR_12"/>
    <property type="match status" value="1"/>
</dbReference>
<reference evidence="1 2" key="1">
    <citation type="submission" date="2024-02" db="EMBL/GenBank/DDBJ databases">
        <authorList>
            <person name="Chen Y."/>
            <person name="Shah S."/>
            <person name="Dougan E. K."/>
            <person name="Thang M."/>
            <person name="Chan C."/>
        </authorList>
    </citation>
    <scope>NUCLEOTIDE SEQUENCE [LARGE SCALE GENOMIC DNA]</scope>
</reference>
<dbReference type="Gene3D" id="1.10.1200.10">
    <property type="entry name" value="ACP-like"/>
    <property type="match status" value="1"/>
</dbReference>
<dbReference type="SUPFAM" id="SSF48452">
    <property type="entry name" value="TPR-like"/>
    <property type="match status" value="3"/>
</dbReference>
<dbReference type="InterPro" id="IPR020806">
    <property type="entry name" value="PKS_PP-bd"/>
</dbReference>
<accession>A0ABP0L2K9</accession>
<dbReference type="EMBL" id="CAXAMN010010890">
    <property type="protein sequence ID" value="CAK9033017.1"/>
    <property type="molecule type" value="Genomic_DNA"/>
</dbReference>
<evidence type="ECO:0000313" key="1">
    <source>
        <dbReference type="EMBL" id="CAK9033017.1"/>
    </source>
</evidence>
<protein>
    <submittedName>
        <fullName evidence="1">Uncharacterized protein</fullName>
    </submittedName>
</protein>
<dbReference type="InterPro" id="IPR009081">
    <property type="entry name" value="PP-bd_ACP"/>
</dbReference>
<comment type="caution">
    <text evidence="1">The sequence shown here is derived from an EMBL/GenBank/DDBJ whole genome shotgun (WGS) entry which is preliminary data.</text>
</comment>
<name>A0ABP0L2K9_9DINO</name>
<dbReference type="SMART" id="SM00028">
    <property type="entry name" value="TPR"/>
    <property type="match status" value="5"/>
</dbReference>
<dbReference type="SUPFAM" id="SSF47336">
    <property type="entry name" value="ACP-like"/>
    <property type="match status" value="1"/>
</dbReference>
<dbReference type="InterPro" id="IPR019734">
    <property type="entry name" value="TPR_rpt"/>
</dbReference>
<dbReference type="SMART" id="SM00823">
    <property type="entry name" value="PKS_PP"/>
    <property type="match status" value="1"/>
</dbReference>
<dbReference type="PANTHER" id="PTHR10098:SF108">
    <property type="entry name" value="TETRATRICOPEPTIDE REPEAT PROTEIN 28"/>
    <property type="match status" value="1"/>
</dbReference>
<keyword evidence="2" id="KW-1185">Reference proteome</keyword>
<organism evidence="1 2">
    <name type="scientific">Durusdinium trenchii</name>
    <dbReference type="NCBI Taxonomy" id="1381693"/>
    <lineage>
        <taxon>Eukaryota</taxon>
        <taxon>Sar</taxon>
        <taxon>Alveolata</taxon>
        <taxon>Dinophyceae</taxon>
        <taxon>Suessiales</taxon>
        <taxon>Symbiodiniaceae</taxon>
        <taxon>Durusdinium</taxon>
    </lineage>
</organism>